<evidence type="ECO:0000313" key="10">
    <source>
        <dbReference type="EMBL" id="KRN29266.1"/>
    </source>
</evidence>
<dbReference type="CDD" id="cd09722">
    <property type="entry name" value="Cas1_I-B"/>
    <property type="match status" value="1"/>
</dbReference>
<comment type="subunit">
    <text evidence="9">Homodimer, forms a heterotetramer with a Cas2 homodimer.</text>
</comment>
<dbReference type="Pfam" id="PF01867">
    <property type="entry name" value="Cas_Cas1"/>
    <property type="match status" value="1"/>
</dbReference>
<evidence type="ECO:0000256" key="9">
    <source>
        <dbReference type="HAMAP-Rule" id="MF_01470"/>
    </source>
</evidence>
<dbReference type="EC" id="3.1.-.-" evidence="9"/>
<dbReference type="AlphaFoldDB" id="A0A0R2GBM2"/>
<keyword evidence="2 9" id="KW-0479">Metal-binding</keyword>
<keyword evidence="4 9" id="KW-0378">Hydrolase</keyword>
<evidence type="ECO:0000256" key="2">
    <source>
        <dbReference type="ARBA" id="ARBA00022723"/>
    </source>
</evidence>
<evidence type="ECO:0000256" key="6">
    <source>
        <dbReference type="ARBA" id="ARBA00023118"/>
    </source>
</evidence>
<dbReference type="InterPro" id="IPR042206">
    <property type="entry name" value="CRISPR-assoc_Cas1_C"/>
</dbReference>
<dbReference type="RefSeq" id="WP_057768793.1">
    <property type="nucleotide sequence ID" value="NZ_JQAT01000001.1"/>
</dbReference>
<evidence type="ECO:0000313" key="11">
    <source>
        <dbReference type="EMBL" id="KRN34205.1"/>
    </source>
</evidence>
<keyword evidence="7 9" id="KW-0238">DNA-binding</keyword>
<comment type="function">
    <text evidence="9">CRISPR (clustered regularly interspaced short palindromic repeat), is an adaptive immune system that provides protection against mobile genetic elements (viruses, transposable elements and conjugative plasmids). CRISPR clusters contain spacers, sequences complementary to antecedent mobile elements, and target invading nucleic acids. CRISPR clusters are transcribed and processed into CRISPR RNA (crRNA). Acts as a dsDNA endonuclease. Involved in the integration of spacer DNA into the CRISPR cassette.</text>
</comment>
<evidence type="ECO:0000313" key="13">
    <source>
        <dbReference type="Proteomes" id="UP000051751"/>
    </source>
</evidence>
<comment type="cofactor">
    <cofactor evidence="9">
        <name>Mg(2+)</name>
        <dbReference type="ChEBI" id="CHEBI:18420"/>
    </cofactor>
    <cofactor evidence="9">
        <name>Mn(2+)</name>
        <dbReference type="ChEBI" id="CHEBI:29035"/>
    </cofactor>
</comment>
<dbReference type="PATRIC" id="fig|81857.3.peg.153"/>
<dbReference type="GO" id="GO:0016787">
    <property type="term" value="F:hydrolase activity"/>
    <property type="evidence" value="ECO:0007669"/>
    <property type="project" value="UniProtKB-KW"/>
</dbReference>
<comment type="similarity">
    <text evidence="9">Belongs to the CRISPR-associated endonuclease Cas1 family.</text>
</comment>
<dbReference type="InterPro" id="IPR019858">
    <property type="entry name" value="CRISPR-assoc_Cas1_HMARI/TNEAP"/>
</dbReference>
<keyword evidence="5 9" id="KW-0460">Magnesium</keyword>
<evidence type="ECO:0000256" key="4">
    <source>
        <dbReference type="ARBA" id="ARBA00022801"/>
    </source>
</evidence>
<dbReference type="NCBIfam" id="TIGR03641">
    <property type="entry name" value="cas1_HMARI"/>
    <property type="match status" value="1"/>
</dbReference>
<feature type="binding site" evidence="9">
    <location>
        <position position="156"/>
    </location>
    <ligand>
        <name>Mn(2+)</name>
        <dbReference type="ChEBI" id="CHEBI:29035"/>
    </ligand>
</feature>
<evidence type="ECO:0000313" key="12">
    <source>
        <dbReference type="Proteomes" id="UP000051645"/>
    </source>
</evidence>
<sequence>MESYYLFSSGNLQLKDNVIRLTTAEGRYKDLMIEQTRDIYLFGEVTTNTKCLNYLSQNKIPLHLFNHYGYYAGSFYPREANVSGKLLIEQVKAELDLEKRLYIAQKLVDSAAHNCLRNLQYYRTRGKDVNAEIAQIKALRKEIPRSKNIHELMGIEGDWHAVYYSAWPAIFNTNTGFTKRVRRPPDNLVNTLLSFLNMLTYSACLSEIYVSQLNPTISYLHTPSERRFSLSLDISEIFKPLLVDRLIFTLVNKKMITEKDFELGSNNCYLKESGQQKVLHQFDDRLKQTIMDKNLHRKVSYRRLMRLECYRLIKYLLGEEEYEPFKMWW</sequence>
<dbReference type="HAMAP" id="MF_01470">
    <property type="entry name" value="Cas1"/>
    <property type="match status" value="1"/>
</dbReference>
<dbReference type="GO" id="GO:0003677">
    <property type="term" value="F:DNA binding"/>
    <property type="evidence" value="ECO:0007669"/>
    <property type="project" value="UniProtKB-KW"/>
</dbReference>
<dbReference type="OrthoDB" id="9803119at2"/>
<feature type="binding site" evidence="9">
    <location>
        <position position="236"/>
    </location>
    <ligand>
        <name>Mn(2+)</name>
        <dbReference type="ChEBI" id="CHEBI:29035"/>
    </ligand>
</feature>
<dbReference type="PANTHER" id="PTHR43219">
    <property type="entry name" value="CRISPR-ASSOCIATED ENDONUCLEASE CAS1"/>
    <property type="match status" value="1"/>
</dbReference>
<keyword evidence="12" id="KW-1185">Reference proteome</keyword>
<dbReference type="Proteomes" id="UP000051645">
    <property type="component" value="Unassembled WGS sequence"/>
</dbReference>
<keyword evidence="6 9" id="KW-0051">Antiviral defense</keyword>
<evidence type="ECO:0000256" key="7">
    <source>
        <dbReference type="ARBA" id="ARBA00023125"/>
    </source>
</evidence>
<organism evidence="11 12">
    <name type="scientific">Lactobacillus selangorensis</name>
    <dbReference type="NCBI Taxonomy" id="81857"/>
    <lineage>
        <taxon>Bacteria</taxon>
        <taxon>Bacillati</taxon>
        <taxon>Bacillota</taxon>
        <taxon>Bacilli</taxon>
        <taxon>Lactobacillales</taxon>
        <taxon>Lactobacillaceae</taxon>
        <taxon>Lactobacillus</taxon>
    </lineage>
</organism>
<dbReference type="EMBL" id="JQAZ01000001">
    <property type="protein sequence ID" value="KRN34205.1"/>
    <property type="molecule type" value="Genomic_DNA"/>
</dbReference>
<dbReference type="InterPro" id="IPR002729">
    <property type="entry name" value="CRISPR-assoc_Cas1"/>
</dbReference>
<dbReference type="InterPro" id="IPR042211">
    <property type="entry name" value="CRISPR-assoc_Cas1_N"/>
</dbReference>
<feature type="binding site" evidence="9">
    <location>
        <position position="221"/>
    </location>
    <ligand>
        <name>Mn(2+)</name>
        <dbReference type="ChEBI" id="CHEBI:29035"/>
    </ligand>
</feature>
<dbReference type="NCBIfam" id="TIGR00287">
    <property type="entry name" value="cas1"/>
    <property type="match status" value="1"/>
</dbReference>
<evidence type="ECO:0000256" key="3">
    <source>
        <dbReference type="ARBA" id="ARBA00022759"/>
    </source>
</evidence>
<name>A0A0R2GBM2_9LACO</name>
<dbReference type="GO" id="GO:0004520">
    <property type="term" value="F:DNA endonuclease activity"/>
    <property type="evidence" value="ECO:0007669"/>
    <property type="project" value="InterPro"/>
</dbReference>
<evidence type="ECO:0000256" key="1">
    <source>
        <dbReference type="ARBA" id="ARBA00022722"/>
    </source>
</evidence>
<evidence type="ECO:0000256" key="8">
    <source>
        <dbReference type="ARBA" id="ARBA00023211"/>
    </source>
</evidence>
<comment type="caution">
    <text evidence="11">The sequence shown here is derived from an EMBL/GenBank/DDBJ whole genome shotgun (WGS) entry which is preliminary data.</text>
</comment>
<dbReference type="EMBL" id="JQAT01000001">
    <property type="protein sequence ID" value="KRN29266.1"/>
    <property type="molecule type" value="Genomic_DNA"/>
</dbReference>
<dbReference type="GO" id="GO:0043571">
    <property type="term" value="P:maintenance of CRISPR repeat elements"/>
    <property type="evidence" value="ECO:0007669"/>
    <property type="project" value="UniProtKB-UniRule"/>
</dbReference>
<reference evidence="12 13" key="1">
    <citation type="journal article" date="2015" name="Genome Announc.">
        <title>Expanding the biotechnology potential of lactobacilli through comparative genomics of 213 strains and associated genera.</title>
        <authorList>
            <person name="Sun Z."/>
            <person name="Harris H.M."/>
            <person name="McCann A."/>
            <person name="Guo C."/>
            <person name="Argimon S."/>
            <person name="Zhang W."/>
            <person name="Yang X."/>
            <person name="Jeffery I.B."/>
            <person name="Cooney J.C."/>
            <person name="Kagawa T.F."/>
            <person name="Liu W."/>
            <person name="Song Y."/>
            <person name="Salvetti E."/>
            <person name="Wrobel A."/>
            <person name="Rasinkangas P."/>
            <person name="Parkhill J."/>
            <person name="Rea M.C."/>
            <person name="O'Sullivan O."/>
            <person name="Ritari J."/>
            <person name="Douillard F.P."/>
            <person name="Paul Ross R."/>
            <person name="Yang R."/>
            <person name="Briner A.E."/>
            <person name="Felis G.E."/>
            <person name="de Vos W.M."/>
            <person name="Barrangou R."/>
            <person name="Klaenhammer T.R."/>
            <person name="Caufield P.W."/>
            <person name="Cui Y."/>
            <person name="Zhang H."/>
            <person name="O'Toole P.W."/>
        </authorList>
    </citation>
    <scope>NUCLEOTIDE SEQUENCE [LARGE SCALE GENOMIC DNA]</scope>
    <source>
        <strain evidence="10 13">ATCC BAA-66</strain>
        <strain evidence="11 12">DSM 13344</strain>
    </source>
</reference>
<gene>
    <name evidence="9" type="primary">cas1</name>
    <name evidence="10" type="ORF">IV38_GL000148</name>
    <name evidence="11" type="ORF">IV40_GL000521</name>
</gene>
<dbReference type="PANTHER" id="PTHR43219:SF1">
    <property type="entry name" value="CRISPR-ASSOCIATED ENDONUCLEASE CAS1"/>
    <property type="match status" value="1"/>
</dbReference>
<evidence type="ECO:0000256" key="5">
    <source>
        <dbReference type="ARBA" id="ARBA00022842"/>
    </source>
</evidence>
<protein>
    <recommendedName>
        <fullName evidence="9">CRISPR-associated endonuclease Cas1</fullName>
        <ecNumber evidence="9">3.1.-.-</ecNumber>
    </recommendedName>
</protein>
<accession>A0A0R2GBM2</accession>
<dbReference type="Proteomes" id="UP000051751">
    <property type="component" value="Unassembled WGS sequence"/>
</dbReference>
<keyword evidence="8 9" id="KW-0464">Manganese</keyword>
<keyword evidence="3 9" id="KW-0255">Endonuclease</keyword>
<dbReference type="STRING" id="81857.IV38_GL000148"/>
<dbReference type="GO" id="GO:0046872">
    <property type="term" value="F:metal ion binding"/>
    <property type="evidence" value="ECO:0007669"/>
    <property type="project" value="UniProtKB-UniRule"/>
</dbReference>
<keyword evidence="1 9" id="KW-0540">Nuclease</keyword>
<dbReference type="Gene3D" id="3.100.10.20">
    <property type="entry name" value="CRISPR-associated endonuclease Cas1, N-terminal domain"/>
    <property type="match status" value="1"/>
</dbReference>
<proteinExistence type="inferred from homology"/>
<dbReference type="GO" id="GO:0051607">
    <property type="term" value="P:defense response to virus"/>
    <property type="evidence" value="ECO:0007669"/>
    <property type="project" value="UniProtKB-UniRule"/>
</dbReference>
<dbReference type="Gene3D" id="1.20.120.920">
    <property type="entry name" value="CRISPR-associated endonuclease Cas1, C-terminal domain"/>
    <property type="match status" value="1"/>
</dbReference>